<evidence type="ECO:0000256" key="1">
    <source>
        <dbReference type="SAM" id="MobiDB-lite"/>
    </source>
</evidence>
<gene>
    <name evidence="2" type="ORF">ZEAMMB73_Zm00001d008234</name>
</gene>
<dbReference type="ExpressionAtlas" id="A0A1D6FB26">
    <property type="expression patterns" value="baseline and differential"/>
</dbReference>
<dbReference type="InterPro" id="IPR007021">
    <property type="entry name" value="DUF659"/>
</dbReference>
<protein>
    <submittedName>
        <fullName evidence="2">Uncharacterized protein</fullName>
    </submittedName>
</protein>
<dbReference type="PANTHER" id="PTHR46951:SF2">
    <property type="entry name" value="BED-TYPE DOMAIN-CONTAINING PROTEIN"/>
    <property type="match status" value="1"/>
</dbReference>
<feature type="compositionally biased region" description="Acidic residues" evidence="1">
    <location>
        <begin position="435"/>
        <end position="444"/>
    </location>
</feature>
<dbReference type="PANTHER" id="PTHR46951">
    <property type="entry name" value="BED-TYPE DOMAIN-CONTAINING PROTEIN"/>
    <property type="match status" value="1"/>
</dbReference>
<dbReference type="Pfam" id="PF04937">
    <property type="entry name" value="DUF659"/>
    <property type="match status" value="1"/>
</dbReference>
<dbReference type="AlphaFoldDB" id="A0A1D6FB26"/>
<reference evidence="2" key="1">
    <citation type="submission" date="2015-12" db="EMBL/GenBank/DDBJ databases">
        <title>Update maize B73 reference genome by single molecule sequencing technologies.</title>
        <authorList>
            <consortium name="Maize Genome Sequencing Project"/>
            <person name="Ware D."/>
        </authorList>
    </citation>
    <scope>NUCLEOTIDE SEQUENCE</scope>
    <source>
        <tissue evidence="2">Seedling</tissue>
    </source>
</reference>
<organism evidence="2">
    <name type="scientific">Zea mays</name>
    <name type="common">Maize</name>
    <dbReference type="NCBI Taxonomy" id="4577"/>
    <lineage>
        <taxon>Eukaryota</taxon>
        <taxon>Viridiplantae</taxon>
        <taxon>Streptophyta</taxon>
        <taxon>Embryophyta</taxon>
        <taxon>Tracheophyta</taxon>
        <taxon>Spermatophyta</taxon>
        <taxon>Magnoliopsida</taxon>
        <taxon>Liliopsida</taxon>
        <taxon>Poales</taxon>
        <taxon>Poaceae</taxon>
        <taxon>PACMAD clade</taxon>
        <taxon>Panicoideae</taxon>
        <taxon>Andropogonodae</taxon>
        <taxon>Andropogoneae</taxon>
        <taxon>Tripsacinae</taxon>
        <taxon>Zea</taxon>
    </lineage>
</organism>
<feature type="compositionally biased region" description="Basic and acidic residues" evidence="1">
    <location>
        <begin position="1"/>
        <end position="10"/>
    </location>
</feature>
<feature type="region of interest" description="Disordered" evidence="1">
    <location>
        <begin position="1"/>
        <end position="27"/>
    </location>
</feature>
<dbReference type="PaxDb" id="4577-GRMZM5G850556_P01"/>
<feature type="region of interest" description="Disordered" evidence="1">
    <location>
        <begin position="423"/>
        <end position="512"/>
    </location>
</feature>
<feature type="compositionally biased region" description="Acidic residues" evidence="1">
    <location>
        <begin position="460"/>
        <end position="475"/>
    </location>
</feature>
<accession>A0A1D6FB26</accession>
<feature type="region of interest" description="Disordered" evidence="1">
    <location>
        <begin position="381"/>
        <end position="403"/>
    </location>
</feature>
<proteinExistence type="predicted"/>
<dbReference type="InParanoid" id="A0A1D6FB26"/>
<sequence length="550" mass="61352">MIDHPRERRAGAATQAEKGKAMADAGTSSSVAGVMVMDQYGKPVKLNGPIDVTWSHDGRIRRARGKKLRLFVEKEVSATRQGYRSARIPLDEQAQIDMAMRNSLRDSFSTLEHDSCPPFGKSTGSASGAASCSTGKQSRLSSYYKNTQDISRGPFDIDLARSRTQVQPRIDVMLEKGHKEKLGIALAKWFHANDIPGRKQYMEAHMDKFKEDWKDYGVTIMCDSWTGPTMISIINFMIFCNGRMFFHKLHAMMREKIGGELVRWNATRFGTVFIFLHSFLDRKDKFKLWMASADWENSTALNPKALYTSKMARKPKFQHVVTMAIKKLSSSSSKASAAIDQYTFFRKQAGLFGGEEAKDSALNGRASAGNPIMEWLCSSRSESVPTLDENDESESPNRPSGFVLEELGGLNEEEMVLLNSRIGSGRKNGRKRNDVEEDIGDDFLSDSSEGGGSPTYNESGDSDSNDGGGDDEDGEPSGPCFAARTQPKLATDQYNGPGQDEQAVPLRPRSKRQKKLSIKGLYMLQKVNDLIFKHKHKNMAYTWTDSMARF</sequence>
<name>A0A1D6FB26_MAIZE</name>
<evidence type="ECO:0000313" key="2">
    <source>
        <dbReference type="EMBL" id="AQK89248.1"/>
    </source>
</evidence>
<dbReference type="EMBL" id="CM000784">
    <property type="protein sequence ID" value="AQK89248.1"/>
    <property type="molecule type" value="Genomic_DNA"/>
</dbReference>